<gene>
    <name evidence="1" type="ORF">ADIS_0981</name>
</gene>
<evidence type="ECO:0000313" key="1">
    <source>
        <dbReference type="EMBL" id="EON78512.1"/>
    </source>
</evidence>
<comment type="caution">
    <text evidence="1">The sequence shown here is derived from an EMBL/GenBank/DDBJ whole genome shotgun (WGS) entry which is preliminary data.</text>
</comment>
<proteinExistence type="predicted"/>
<evidence type="ECO:0000313" key="2">
    <source>
        <dbReference type="Proteomes" id="UP000013909"/>
    </source>
</evidence>
<accession>R7ZWQ8</accession>
<reference evidence="1 2" key="1">
    <citation type="submission" date="2013-02" db="EMBL/GenBank/DDBJ databases">
        <title>A novel strain isolated from Lonar lake, Maharashtra, India.</title>
        <authorList>
            <person name="Singh A."/>
        </authorList>
    </citation>
    <scope>NUCLEOTIDE SEQUENCE [LARGE SCALE GENOMIC DNA]</scope>
    <source>
        <strain evidence="1 2">AK24</strain>
    </source>
</reference>
<keyword evidence="2" id="KW-1185">Reference proteome</keyword>
<organism evidence="1 2">
    <name type="scientific">Lunatimonas lonarensis</name>
    <dbReference type="NCBI Taxonomy" id="1232681"/>
    <lineage>
        <taxon>Bacteria</taxon>
        <taxon>Pseudomonadati</taxon>
        <taxon>Bacteroidota</taxon>
        <taxon>Cytophagia</taxon>
        <taxon>Cytophagales</taxon>
        <taxon>Cyclobacteriaceae</taxon>
    </lineage>
</organism>
<dbReference type="AlphaFoldDB" id="R7ZWQ8"/>
<dbReference type="Pfam" id="PF13970">
    <property type="entry name" value="DUF4221"/>
    <property type="match status" value="1"/>
</dbReference>
<dbReference type="RefSeq" id="WP_010853129.1">
    <property type="nucleotide sequence ID" value="NZ_AQHR01000031.1"/>
</dbReference>
<dbReference type="Proteomes" id="UP000013909">
    <property type="component" value="Unassembled WGS sequence"/>
</dbReference>
<dbReference type="EMBL" id="AQHR01000031">
    <property type="protein sequence ID" value="EON78512.1"/>
    <property type="molecule type" value="Genomic_DNA"/>
</dbReference>
<sequence>MTSDTVLSIDTVLIDPGSQLVFPYIIPERSFFTEDTRYLFNFNDFDHTLEKIDLEKLELAEKYPFEKEGPHGTGNYVDYLVPLDSGRLLIQTSSQAGIFDWAGSKLEEFDPLLEGASMMSYDRKVFLPVKSSGDRMYGFVHDNVANTSEVGYFSPTMDNVLTISLAEEFRHADFILAHTEGNTHRRSAPGFTIQTYYKESNIVVGSTVSSSLFVFDPETHQLSKREYNLRLTANEKKGVYTLDTEDEALFQRAFVSLHEEVTFGPLLWDAGGERYYRFYYELTFPKEQASGTFPKANATYMYLMVMDRDLNLLAEMPIPQLDYTPYFSFVRNSNIWIATNLEDELGFVRLSIMGL</sequence>
<dbReference type="InterPro" id="IPR025316">
    <property type="entry name" value="DUF4221"/>
</dbReference>
<name>R7ZWQ8_9BACT</name>
<protein>
    <recommendedName>
        <fullName evidence="3">DUF4221 domain-containing protein</fullName>
    </recommendedName>
</protein>
<evidence type="ECO:0008006" key="3">
    <source>
        <dbReference type="Google" id="ProtNLM"/>
    </source>
</evidence>